<dbReference type="GO" id="GO:0003924">
    <property type="term" value="F:GTPase activity"/>
    <property type="evidence" value="ECO:0007669"/>
    <property type="project" value="EnsemblFungi"/>
</dbReference>
<dbReference type="SUPFAM" id="SSF52540">
    <property type="entry name" value="P-loop containing nucleoside triphosphate hydrolases"/>
    <property type="match status" value="1"/>
</dbReference>
<dbReference type="GO" id="GO:0031028">
    <property type="term" value="P:septation initiation signaling"/>
    <property type="evidence" value="ECO:0007669"/>
    <property type="project" value="EnsemblFungi"/>
</dbReference>
<dbReference type="InterPro" id="IPR005225">
    <property type="entry name" value="Small_GTP-bd"/>
</dbReference>
<dbReference type="PRINTS" id="PR00449">
    <property type="entry name" value="RASTRNSFRMNG"/>
</dbReference>
<dbReference type="PIRSF" id="PIRSF037527">
    <property type="entry name" value="Small_GTPase_Tem1"/>
    <property type="match status" value="1"/>
</dbReference>
<dbReference type="GO" id="GO:0051301">
    <property type="term" value="P:cell division"/>
    <property type="evidence" value="ECO:0007669"/>
    <property type="project" value="UniProtKB-KW"/>
</dbReference>
<sequence length="203" mass="22975">MNAPTDDASKNSVVIKVGMVGDSQIGKTSLMVKYVEGSFDEDYIQTLGVNFMEKTISIRNTEITFSIWDLGGQREFVNMLPLVCNDAVAILFMFDLSRKSTLNSIKEWYRQARGFNKTAIPFLVGTKYDYFANFARDEQEEITKQARKFAKAMQAPLIFCSTSHSINVQKVFKIVLSKCFDLKCMIPEISEIGAPILEYEGLE</sequence>
<dbReference type="GO" id="GO:0031536">
    <property type="term" value="P:positive regulation of exit from mitosis"/>
    <property type="evidence" value="ECO:0007669"/>
    <property type="project" value="EnsemblFungi"/>
</dbReference>
<dbReference type="GO" id="GO:1902542">
    <property type="term" value="P:regulation of protein localization to mitotic spindle pole body"/>
    <property type="evidence" value="ECO:0007669"/>
    <property type="project" value="EnsemblFungi"/>
</dbReference>
<keyword evidence="1" id="KW-0132">Cell division</keyword>
<evidence type="ECO:0000256" key="5">
    <source>
        <dbReference type="ARBA" id="ARBA00023306"/>
    </source>
</evidence>
<dbReference type="GO" id="GO:0035974">
    <property type="term" value="C:meiotic spindle pole body"/>
    <property type="evidence" value="ECO:0007669"/>
    <property type="project" value="EnsemblFungi"/>
</dbReference>
<dbReference type="CDD" id="cd04128">
    <property type="entry name" value="Spg1"/>
    <property type="match status" value="1"/>
</dbReference>
<evidence type="ECO:0000256" key="3">
    <source>
        <dbReference type="ARBA" id="ARBA00022776"/>
    </source>
</evidence>
<dbReference type="PANTHER" id="PTHR47978">
    <property type="match status" value="1"/>
</dbReference>
<dbReference type="InterPro" id="IPR017231">
    <property type="entry name" value="Small_GTPase_Tem1/Spg1"/>
</dbReference>
<keyword evidence="7" id="KW-1185">Reference proteome</keyword>
<organism evidence="6 7">
    <name type="scientific">Conidiobolus coronatus (strain ATCC 28846 / CBS 209.66 / NRRL 28638)</name>
    <name type="common">Delacroixia coronata</name>
    <dbReference type="NCBI Taxonomy" id="796925"/>
    <lineage>
        <taxon>Eukaryota</taxon>
        <taxon>Fungi</taxon>
        <taxon>Fungi incertae sedis</taxon>
        <taxon>Zoopagomycota</taxon>
        <taxon>Entomophthoromycotina</taxon>
        <taxon>Entomophthoromycetes</taxon>
        <taxon>Entomophthorales</taxon>
        <taxon>Ancylistaceae</taxon>
        <taxon>Conidiobolus</taxon>
    </lineage>
</organism>
<dbReference type="GO" id="GO:0035591">
    <property type="term" value="F:signaling adaptor activity"/>
    <property type="evidence" value="ECO:0007669"/>
    <property type="project" value="EnsemblFungi"/>
</dbReference>
<dbReference type="STRING" id="796925.A0A137P6B0"/>
<dbReference type="GO" id="GO:0140281">
    <property type="term" value="P:positive regulation of mitotic division septum assembly"/>
    <property type="evidence" value="ECO:0007669"/>
    <property type="project" value="EnsemblFungi"/>
</dbReference>
<dbReference type="SMART" id="SM00175">
    <property type="entry name" value="RAB"/>
    <property type="match status" value="1"/>
</dbReference>
<dbReference type="GO" id="GO:0040001">
    <property type="term" value="P:establishment of mitotic spindle localization"/>
    <property type="evidence" value="ECO:0007669"/>
    <property type="project" value="EnsemblFungi"/>
</dbReference>
<dbReference type="Proteomes" id="UP000070444">
    <property type="component" value="Unassembled WGS sequence"/>
</dbReference>
<dbReference type="OrthoDB" id="6585768at2759"/>
<evidence type="ECO:0000313" key="6">
    <source>
        <dbReference type="EMBL" id="KXN70547.1"/>
    </source>
</evidence>
<dbReference type="GO" id="GO:1904750">
    <property type="term" value="P:negative regulation of protein localization to nucleolus"/>
    <property type="evidence" value="ECO:0007669"/>
    <property type="project" value="EnsemblFungi"/>
</dbReference>
<evidence type="ECO:0000256" key="1">
    <source>
        <dbReference type="ARBA" id="ARBA00022618"/>
    </source>
</evidence>
<keyword evidence="3" id="KW-0498">Mitosis</keyword>
<dbReference type="FunFam" id="3.40.50.300:FF:000330">
    <property type="entry name" value="Septum-promoting GTP-binding protein 1"/>
    <property type="match status" value="1"/>
</dbReference>
<dbReference type="InterPro" id="IPR001806">
    <property type="entry name" value="Small_GTPase"/>
</dbReference>
<evidence type="ECO:0000313" key="7">
    <source>
        <dbReference type="Proteomes" id="UP000070444"/>
    </source>
</evidence>
<dbReference type="Gene3D" id="3.40.50.300">
    <property type="entry name" value="P-loop containing nucleotide triphosphate hydrolases"/>
    <property type="match status" value="1"/>
</dbReference>
<dbReference type="NCBIfam" id="TIGR00231">
    <property type="entry name" value="small_GTP"/>
    <property type="match status" value="1"/>
</dbReference>
<dbReference type="GO" id="GO:0005525">
    <property type="term" value="F:GTP binding"/>
    <property type="evidence" value="ECO:0007669"/>
    <property type="project" value="UniProtKB-KW"/>
</dbReference>
<dbReference type="SMART" id="SM00173">
    <property type="entry name" value="RAS"/>
    <property type="match status" value="1"/>
</dbReference>
<dbReference type="GO" id="GO:0023056">
    <property type="term" value="P:positive regulation of signaling"/>
    <property type="evidence" value="ECO:0007669"/>
    <property type="project" value="EnsemblFungi"/>
</dbReference>
<dbReference type="AlphaFoldDB" id="A0A137P6B0"/>
<dbReference type="InterPro" id="IPR027417">
    <property type="entry name" value="P-loop_NTPase"/>
</dbReference>
<name>A0A137P6B0_CONC2</name>
<dbReference type="EMBL" id="KQ964499">
    <property type="protein sequence ID" value="KXN70547.1"/>
    <property type="molecule type" value="Genomic_DNA"/>
</dbReference>
<dbReference type="OMA" id="IWDRIFL"/>
<dbReference type="Pfam" id="PF00071">
    <property type="entry name" value="Ras"/>
    <property type="match status" value="1"/>
</dbReference>
<reference evidence="6 7" key="1">
    <citation type="journal article" date="2015" name="Genome Biol. Evol.">
        <title>Phylogenomic analyses indicate that early fungi evolved digesting cell walls of algal ancestors of land plants.</title>
        <authorList>
            <person name="Chang Y."/>
            <person name="Wang S."/>
            <person name="Sekimoto S."/>
            <person name="Aerts A.L."/>
            <person name="Choi C."/>
            <person name="Clum A."/>
            <person name="LaButti K.M."/>
            <person name="Lindquist E.A."/>
            <person name="Yee Ngan C."/>
            <person name="Ohm R.A."/>
            <person name="Salamov A.A."/>
            <person name="Grigoriev I.V."/>
            <person name="Spatafora J.W."/>
            <person name="Berbee M.L."/>
        </authorList>
    </citation>
    <scope>NUCLEOTIDE SEQUENCE [LARGE SCALE GENOMIC DNA]</scope>
    <source>
        <strain evidence="6 7">NRRL 28638</strain>
    </source>
</reference>
<gene>
    <name evidence="6" type="ORF">CONCODRAFT_58255</name>
</gene>
<protein>
    <submittedName>
        <fullName evidence="6">GTPase Spg1</fullName>
    </submittedName>
</protein>
<keyword evidence="5" id="KW-0131">Cell cycle</keyword>
<dbReference type="PROSITE" id="PS51419">
    <property type="entry name" value="RAB"/>
    <property type="match status" value="1"/>
</dbReference>
<evidence type="ECO:0000256" key="4">
    <source>
        <dbReference type="ARBA" id="ARBA00023134"/>
    </source>
</evidence>
<keyword evidence="4" id="KW-0342">GTP-binding</keyword>
<dbReference type="SMART" id="SM00174">
    <property type="entry name" value="RHO"/>
    <property type="match status" value="1"/>
</dbReference>
<dbReference type="GO" id="GO:0044732">
    <property type="term" value="C:mitotic spindle pole body"/>
    <property type="evidence" value="ECO:0007669"/>
    <property type="project" value="EnsemblFungi"/>
</dbReference>
<keyword evidence="2" id="KW-0547">Nucleotide-binding</keyword>
<proteinExistence type="predicted"/>
<accession>A0A137P6B0</accession>
<evidence type="ECO:0000256" key="2">
    <source>
        <dbReference type="ARBA" id="ARBA00022741"/>
    </source>
</evidence>